<sequence length="314" mass="33543">MLGAVLATAPTLALAHGPEAKAVKARLAPLSATLDGINAQVQTTVAPQLVVANDSPRTLEIFDQEGRVFLRINEQGVLADLASPAWYRSQTAARGVPIPEGASQDAEPRWALVHKEPNWGWFDPRLRTDEIEVPHDMEHAGKPAAISQWSVPVRLDGEESTLAGEFRYEPLPPGSFQSRLTSDPEPVEGVSVSLAPGTVPAVHIHNQSGKPVVVADAEGRAHLRIGPGGSFMNANQEKGEPQWVKVAGGSRYTWTEPRATYGDLRPPEKVSQAGRRAQVATWSLPVTVDGEPVAVKGVVDWLPGEQVAAGGGHH</sequence>
<name>A0ABS0AIJ3_9GAMM</name>
<accession>A0ABS0AIJ3</accession>
<evidence type="ECO:0000313" key="2">
    <source>
        <dbReference type="Proteomes" id="UP000644441"/>
    </source>
</evidence>
<keyword evidence="2" id="KW-1185">Reference proteome</keyword>
<protein>
    <submittedName>
        <fullName evidence="1">Uncharacterized protein</fullName>
    </submittedName>
</protein>
<dbReference type="EMBL" id="ARXR01000026">
    <property type="protein sequence ID" value="MBF5053957.1"/>
    <property type="molecule type" value="Genomic_DNA"/>
</dbReference>
<proteinExistence type="predicted"/>
<reference evidence="1 2" key="1">
    <citation type="submission" date="2012-09" db="EMBL/GenBank/DDBJ databases">
        <title>Genome Sequence of alkane-degrading Bacterium Alcanivorax venustensis ISO4.</title>
        <authorList>
            <person name="Lai Q."/>
            <person name="Shao Z."/>
        </authorList>
    </citation>
    <scope>NUCLEOTIDE SEQUENCE [LARGE SCALE GENOMIC DNA]</scope>
    <source>
        <strain evidence="1 2">ISO4</strain>
    </source>
</reference>
<organism evidence="1 2">
    <name type="scientific">Alloalcanivorax venustensis ISO4</name>
    <dbReference type="NCBI Taxonomy" id="1177184"/>
    <lineage>
        <taxon>Bacteria</taxon>
        <taxon>Pseudomonadati</taxon>
        <taxon>Pseudomonadota</taxon>
        <taxon>Gammaproteobacteria</taxon>
        <taxon>Oceanospirillales</taxon>
        <taxon>Alcanivoracaceae</taxon>
        <taxon>Alloalcanivorax</taxon>
    </lineage>
</organism>
<comment type="caution">
    <text evidence="1">The sequence shown here is derived from an EMBL/GenBank/DDBJ whole genome shotgun (WGS) entry which is preliminary data.</text>
</comment>
<dbReference type="Proteomes" id="UP000644441">
    <property type="component" value="Unassembled WGS sequence"/>
</dbReference>
<gene>
    <name evidence="1" type="ORF">ISO4_02559</name>
</gene>
<evidence type="ECO:0000313" key="1">
    <source>
        <dbReference type="EMBL" id="MBF5053957.1"/>
    </source>
</evidence>